<dbReference type="RefSeq" id="WP_173268501.1">
    <property type="nucleotide sequence ID" value="NZ_JABMKV010000001.1"/>
</dbReference>
<dbReference type="Pfam" id="PF10728">
    <property type="entry name" value="DUF2520"/>
    <property type="match status" value="1"/>
</dbReference>
<evidence type="ECO:0000259" key="1">
    <source>
        <dbReference type="Pfam" id="PF10727"/>
    </source>
</evidence>
<dbReference type="InterPro" id="IPR036291">
    <property type="entry name" value="NAD(P)-bd_dom_sf"/>
</dbReference>
<keyword evidence="4" id="KW-1185">Reference proteome</keyword>
<feature type="domain" description="Putative oxidoreductase/dehydrogenase Rossmann-like" evidence="1">
    <location>
        <begin position="2"/>
        <end position="104"/>
    </location>
</feature>
<dbReference type="Gene3D" id="1.10.1040.20">
    <property type="entry name" value="ProC-like, C-terminal domain"/>
    <property type="match status" value="1"/>
</dbReference>
<feature type="domain" description="DUF2520" evidence="2">
    <location>
        <begin position="123"/>
        <end position="247"/>
    </location>
</feature>
<evidence type="ECO:0000259" key="2">
    <source>
        <dbReference type="Pfam" id="PF10728"/>
    </source>
</evidence>
<comment type="caution">
    <text evidence="3">The sequence shown here is derived from an EMBL/GenBank/DDBJ whole genome shotgun (WGS) entry which is preliminary data.</text>
</comment>
<accession>A0ABX2D8B8</accession>
<dbReference type="PANTHER" id="PTHR40459">
    <property type="entry name" value="CONSERVED HYPOTHETICAL ALANINE AND LEUCINE RICH PROTEIN"/>
    <property type="match status" value="1"/>
</dbReference>
<protein>
    <submittedName>
        <fullName evidence="3">DUF2520 domain-containing protein</fullName>
    </submittedName>
</protein>
<evidence type="ECO:0000313" key="4">
    <source>
        <dbReference type="Proteomes" id="UP000762110"/>
    </source>
</evidence>
<dbReference type="InterPro" id="IPR018931">
    <property type="entry name" value="DUF2520"/>
</dbReference>
<dbReference type="InterPro" id="IPR019665">
    <property type="entry name" value="OxRdtase/DH_put_Rossmann_dom"/>
</dbReference>
<dbReference type="Proteomes" id="UP000762110">
    <property type="component" value="Unassembled WGS sequence"/>
</dbReference>
<dbReference type="PANTHER" id="PTHR40459:SF1">
    <property type="entry name" value="CONSERVED HYPOTHETICAL ALANINE AND LEUCINE RICH PROTEIN"/>
    <property type="match status" value="1"/>
</dbReference>
<dbReference type="InterPro" id="IPR008927">
    <property type="entry name" value="6-PGluconate_DH-like_C_sf"/>
</dbReference>
<gene>
    <name evidence="3" type="ORF">HQN85_01085</name>
</gene>
<dbReference type="EMBL" id="JABMKV010000001">
    <property type="protein sequence ID" value="NQX30303.1"/>
    <property type="molecule type" value="Genomic_DNA"/>
</dbReference>
<dbReference type="InterPro" id="IPR037108">
    <property type="entry name" value="TM1727-like_C_sf"/>
</dbReference>
<dbReference type="Gene3D" id="3.40.50.720">
    <property type="entry name" value="NAD(P)-binding Rossmann-like Domain"/>
    <property type="match status" value="1"/>
</dbReference>
<dbReference type="Pfam" id="PF10727">
    <property type="entry name" value="Rossmann-like"/>
    <property type="match status" value="1"/>
</dbReference>
<dbReference type="SUPFAM" id="SSF51735">
    <property type="entry name" value="NAD(P)-binding Rossmann-fold domains"/>
    <property type="match status" value="1"/>
</dbReference>
<reference evidence="3 4" key="1">
    <citation type="submission" date="2020-05" db="EMBL/GenBank/DDBJ databases">
        <title>Description of Pedobacter foliorum sp. nov.</title>
        <authorList>
            <person name="Qi S."/>
            <person name="Carlier A."/>
            <person name="Cnockaert M."/>
            <person name="Vandamme P."/>
        </authorList>
    </citation>
    <scope>NUCLEOTIDE SEQUENCE [LARGE SCALE GENOMIC DNA]</scope>
    <source>
        <strain evidence="3 4">LMG 31300</strain>
    </source>
</reference>
<name>A0ABX2D8B8_9SPHI</name>
<evidence type="ECO:0000313" key="3">
    <source>
        <dbReference type="EMBL" id="NQX30303.1"/>
    </source>
</evidence>
<proteinExistence type="predicted"/>
<sequence length="252" mass="28090">MKVVIIGAGNVATHLAKALHLANVQIVQVWSYHYTNAKLLADQVEATAIESLTSIDEHADLCLISVKDDAIEEIAQQLTHFKGVIAHTSGSVHLNILANSKKYGVFYPLQTFSKDKELSFTTIPLCLEANDNATLQFLKKLASQLSSRVVEIDSNKRKILHLAAVFACNFTNHFYALAEEVLEAHQLEFDILRPLITETAAKVQQALPLTVQTGPAVRNDEQTLKKHEELLLQQPQLLEIYKIVSESIKKTR</sequence>
<dbReference type="SUPFAM" id="SSF48179">
    <property type="entry name" value="6-phosphogluconate dehydrogenase C-terminal domain-like"/>
    <property type="match status" value="1"/>
</dbReference>
<organism evidence="3 4">
    <name type="scientific">Pedobacter boryungensis</name>
    <dbReference type="NCBI Taxonomy" id="869962"/>
    <lineage>
        <taxon>Bacteria</taxon>
        <taxon>Pseudomonadati</taxon>
        <taxon>Bacteroidota</taxon>
        <taxon>Sphingobacteriia</taxon>
        <taxon>Sphingobacteriales</taxon>
        <taxon>Sphingobacteriaceae</taxon>
        <taxon>Pedobacter</taxon>
    </lineage>
</organism>